<dbReference type="PANTHER" id="PTHR46796">
    <property type="entry name" value="HTH-TYPE TRANSCRIPTIONAL ACTIVATOR RHAS-RELATED"/>
    <property type="match status" value="1"/>
</dbReference>
<protein>
    <submittedName>
        <fullName evidence="6">AraC family transcriptional regulator</fullName>
    </submittedName>
</protein>
<dbReference type="AlphaFoldDB" id="A0A2N3PMB9"/>
<evidence type="ECO:0000256" key="2">
    <source>
        <dbReference type="ARBA" id="ARBA00023125"/>
    </source>
</evidence>
<dbReference type="PROSITE" id="PS01124">
    <property type="entry name" value="HTH_ARAC_FAMILY_2"/>
    <property type="match status" value="1"/>
</dbReference>
<keyword evidence="2" id="KW-0238">DNA-binding</keyword>
<name>A0A2N3PMB9_9PROT</name>
<accession>A0A2N3PMB9</accession>
<keyword evidence="7" id="KW-1185">Reference proteome</keyword>
<sequence length="290" mass="32262">MARTDPLNRVRYWRDVRIPGLALLEADFTGHDYAPHSHDAFVIAMTEAGGSEFNSRGRTEEATAARLLVFNPDEPHSGRMARSPRWRYRSFYLDERAIAGLTARLGLAATPYFTSNLFTDPDLIAVFLALHHAHDRDNDALRESELLSAGLGGLIARHSAAGRRMPLPPGDRRLFQRVSDVMRQRHTESPTLEDLGRTEGLTCFQLIGLFKRVAGITPHAYLTQIRLGAAMRHLRAGVPIAQAAVMAGFYDQAALTTHFKRAYGFTPRQFVRAELGRAELGRPEGGNFGQ</sequence>
<dbReference type="InterPro" id="IPR037923">
    <property type="entry name" value="HTH-like"/>
</dbReference>
<gene>
    <name evidence="6" type="ORF">CWS72_26350</name>
</gene>
<dbReference type="InterPro" id="IPR003313">
    <property type="entry name" value="AraC-bd"/>
</dbReference>
<dbReference type="PANTHER" id="PTHR46796:SF2">
    <property type="entry name" value="TRANSCRIPTIONAL REGULATORY PROTEIN"/>
    <property type="match status" value="1"/>
</dbReference>
<evidence type="ECO:0000313" key="7">
    <source>
        <dbReference type="Proteomes" id="UP000233293"/>
    </source>
</evidence>
<comment type="caution">
    <text evidence="6">The sequence shown here is derived from an EMBL/GenBank/DDBJ whole genome shotgun (WGS) entry which is preliminary data.</text>
</comment>
<dbReference type="Pfam" id="PF02311">
    <property type="entry name" value="AraC_binding"/>
    <property type="match status" value="1"/>
</dbReference>
<organism evidence="6 7">
    <name type="scientific">Telmatospirillum siberiense</name>
    <dbReference type="NCBI Taxonomy" id="382514"/>
    <lineage>
        <taxon>Bacteria</taxon>
        <taxon>Pseudomonadati</taxon>
        <taxon>Pseudomonadota</taxon>
        <taxon>Alphaproteobacteria</taxon>
        <taxon>Rhodospirillales</taxon>
        <taxon>Rhodospirillaceae</taxon>
        <taxon>Telmatospirillum</taxon>
    </lineage>
</organism>
<dbReference type="GO" id="GO:0003700">
    <property type="term" value="F:DNA-binding transcription factor activity"/>
    <property type="evidence" value="ECO:0007669"/>
    <property type="project" value="InterPro"/>
</dbReference>
<dbReference type="Gene3D" id="1.10.10.60">
    <property type="entry name" value="Homeodomain-like"/>
    <property type="match status" value="1"/>
</dbReference>
<evidence type="ECO:0000256" key="3">
    <source>
        <dbReference type="ARBA" id="ARBA00023159"/>
    </source>
</evidence>
<keyword evidence="3" id="KW-0010">Activator</keyword>
<evidence type="ECO:0000259" key="5">
    <source>
        <dbReference type="PROSITE" id="PS01124"/>
    </source>
</evidence>
<dbReference type="EMBL" id="PIUM01000054">
    <property type="protein sequence ID" value="PKU21532.1"/>
    <property type="molecule type" value="Genomic_DNA"/>
</dbReference>
<dbReference type="InterPro" id="IPR018060">
    <property type="entry name" value="HTH_AraC"/>
</dbReference>
<dbReference type="SUPFAM" id="SSF51215">
    <property type="entry name" value="Regulatory protein AraC"/>
    <property type="match status" value="1"/>
</dbReference>
<keyword evidence="1" id="KW-0805">Transcription regulation</keyword>
<dbReference type="GO" id="GO:0043565">
    <property type="term" value="F:sequence-specific DNA binding"/>
    <property type="evidence" value="ECO:0007669"/>
    <property type="project" value="InterPro"/>
</dbReference>
<proteinExistence type="predicted"/>
<reference evidence="7" key="1">
    <citation type="submission" date="2017-12" db="EMBL/GenBank/DDBJ databases">
        <title>Draft genome sequence of Telmatospirillum siberiense 26-4b1T, an acidotolerant peatland alphaproteobacterium potentially involved in sulfur cycling.</title>
        <authorList>
            <person name="Hausmann B."/>
            <person name="Pjevac P."/>
            <person name="Schreck K."/>
            <person name="Herbold C.W."/>
            <person name="Daims H."/>
            <person name="Wagner M."/>
            <person name="Pester M."/>
            <person name="Loy A."/>
        </authorList>
    </citation>
    <scope>NUCLEOTIDE SEQUENCE [LARGE SCALE GENOMIC DNA]</scope>
    <source>
        <strain evidence="7">26-4b1</strain>
    </source>
</reference>
<dbReference type="Pfam" id="PF12833">
    <property type="entry name" value="HTH_18"/>
    <property type="match status" value="1"/>
</dbReference>
<keyword evidence="4" id="KW-0804">Transcription</keyword>
<feature type="domain" description="HTH araC/xylS-type" evidence="5">
    <location>
        <begin position="176"/>
        <end position="273"/>
    </location>
</feature>
<evidence type="ECO:0000256" key="1">
    <source>
        <dbReference type="ARBA" id="ARBA00023015"/>
    </source>
</evidence>
<dbReference type="InterPro" id="IPR050204">
    <property type="entry name" value="AraC_XylS_family_regulators"/>
</dbReference>
<dbReference type="InterPro" id="IPR009057">
    <property type="entry name" value="Homeodomain-like_sf"/>
</dbReference>
<dbReference type="SUPFAM" id="SSF46689">
    <property type="entry name" value="Homeodomain-like"/>
    <property type="match status" value="2"/>
</dbReference>
<dbReference type="SMART" id="SM00342">
    <property type="entry name" value="HTH_ARAC"/>
    <property type="match status" value="1"/>
</dbReference>
<dbReference type="OrthoDB" id="9809338at2"/>
<dbReference type="PROSITE" id="PS00041">
    <property type="entry name" value="HTH_ARAC_FAMILY_1"/>
    <property type="match status" value="1"/>
</dbReference>
<evidence type="ECO:0000256" key="4">
    <source>
        <dbReference type="ARBA" id="ARBA00023163"/>
    </source>
</evidence>
<evidence type="ECO:0000313" key="6">
    <source>
        <dbReference type="EMBL" id="PKU21532.1"/>
    </source>
</evidence>
<dbReference type="RefSeq" id="WP_101253651.1">
    <property type="nucleotide sequence ID" value="NZ_PIUM01000054.1"/>
</dbReference>
<dbReference type="InterPro" id="IPR018062">
    <property type="entry name" value="HTH_AraC-typ_CS"/>
</dbReference>
<dbReference type="Proteomes" id="UP000233293">
    <property type="component" value="Unassembled WGS sequence"/>
</dbReference>